<evidence type="ECO:0000313" key="1">
    <source>
        <dbReference type="EMBL" id="MPC09663.1"/>
    </source>
</evidence>
<gene>
    <name evidence="1" type="ORF">E2C01_002278</name>
</gene>
<proteinExistence type="predicted"/>
<name>A0A5B7CQA5_PORTR</name>
<comment type="caution">
    <text evidence="1">The sequence shown here is derived from an EMBL/GenBank/DDBJ whole genome shotgun (WGS) entry which is preliminary data.</text>
</comment>
<evidence type="ECO:0000313" key="2">
    <source>
        <dbReference type="Proteomes" id="UP000324222"/>
    </source>
</evidence>
<dbReference type="AlphaFoldDB" id="A0A5B7CQA5"/>
<sequence length="70" mass="8229">MISLPARRIPGDERNWLATQAETASPRCSLLFRETWFSLLLLLLPLSTRRAGQREVWQENITSRITWNIF</sequence>
<organism evidence="1 2">
    <name type="scientific">Portunus trituberculatus</name>
    <name type="common">Swimming crab</name>
    <name type="synonym">Neptunus trituberculatus</name>
    <dbReference type="NCBI Taxonomy" id="210409"/>
    <lineage>
        <taxon>Eukaryota</taxon>
        <taxon>Metazoa</taxon>
        <taxon>Ecdysozoa</taxon>
        <taxon>Arthropoda</taxon>
        <taxon>Crustacea</taxon>
        <taxon>Multicrustacea</taxon>
        <taxon>Malacostraca</taxon>
        <taxon>Eumalacostraca</taxon>
        <taxon>Eucarida</taxon>
        <taxon>Decapoda</taxon>
        <taxon>Pleocyemata</taxon>
        <taxon>Brachyura</taxon>
        <taxon>Eubrachyura</taxon>
        <taxon>Portunoidea</taxon>
        <taxon>Portunidae</taxon>
        <taxon>Portuninae</taxon>
        <taxon>Portunus</taxon>
    </lineage>
</organism>
<keyword evidence="2" id="KW-1185">Reference proteome</keyword>
<reference evidence="1 2" key="1">
    <citation type="submission" date="2019-05" db="EMBL/GenBank/DDBJ databases">
        <title>Another draft genome of Portunus trituberculatus and its Hox gene families provides insights of decapod evolution.</title>
        <authorList>
            <person name="Jeong J.-H."/>
            <person name="Song I."/>
            <person name="Kim S."/>
            <person name="Choi T."/>
            <person name="Kim D."/>
            <person name="Ryu S."/>
            <person name="Kim W."/>
        </authorList>
    </citation>
    <scope>NUCLEOTIDE SEQUENCE [LARGE SCALE GENOMIC DNA]</scope>
    <source>
        <tissue evidence="1">Muscle</tissue>
    </source>
</reference>
<dbReference type="Proteomes" id="UP000324222">
    <property type="component" value="Unassembled WGS sequence"/>
</dbReference>
<accession>A0A5B7CQA5</accession>
<dbReference type="EMBL" id="VSRR010000078">
    <property type="protein sequence ID" value="MPC09663.1"/>
    <property type="molecule type" value="Genomic_DNA"/>
</dbReference>
<protein>
    <submittedName>
        <fullName evidence="1">Uncharacterized protein</fullName>
    </submittedName>
</protein>